<name>A0A6G6ADZ5_9VIRU</name>
<dbReference type="EMBL" id="MN175499">
    <property type="protein sequence ID" value="QID06663.1"/>
    <property type="molecule type" value="Genomic_DNA"/>
</dbReference>
<accession>A0A6G6ADZ5</accession>
<evidence type="ECO:0000313" key="1">
    <source>
        <dbReference type="EMBL" id="QID06663.1"/>
    </source>
</evidence>
<sequence>MNLFTLSKYDDTVSYFMICDKEDYEKYQKCIDENFYQALKNMEKFSTETLFEQKHEDKIYTFG</sequence>
<proteinExistence type="predicted"/>
<protein>
    <submittedName>
        <fullName evidence="1">Ankyrin repeat-containing protein</fullName>
    </submittedName>
</protein>
<reference evidence="1" key="1">
    <citation type="submission" date="2019-07" db="EMBL/GenBank/DDBJ databases">
        <title>The discovery of a new lineage B mimivirus raises questions about particles surface fibrils.</title>
        <authorList>
            <person name="Silva L.K.S."/>
            <person name="Rodrigues R.A.L."/>
            <person name="Andrade A.C.S.P."/>
            <person name="Hikida H."/>
            <person name="Andreani J."/>
            <person name="Levasseur A."/>
            <person name="La Scola B."/>
            <person name="Abrahao J.S."/>
        </authorList>
    </citation>
    <scope>NUCLEOTIDE SEQUENCE</scope>
    <source>
        <strain evidence="1">B60</strain>
    </source>
</reference>
<organism evidence="1">
    <name type="scientific">Borely moumouvirus</name>
    <dbReference type="NCBI Taxonomy" id="2712067"/>
    <lineage>
        <taxon>Viruses</taxon>
        <taxon>Varidnaviria</taxon>
        <taxon>Bamfordvirae</taxon>
        <taxon>Nucleocytoviricota</taxon>
        <taxon>Megaviricetes</taxon>
        <taxon>Imitervirales</taxon>
        <taxon>Mimiviridae</taxon>
        <taxon>Megamimivirinae</taxon>
        <taxon>Moumouvirus</taxon>
    </lineage>
</organism>